<name>A0AAV4NNI7_CAEEX</name>
<protein>
    <submittedName>
        <fullName evidence="1">Uncharacterized protein</fullName>
    </submittedName>
</protein>
<dbReference type="Proteomes" id="UP001054945">
    <property type="component" value="Unassembled WGS sequence"/>
</dbReference>
<proteinExistence type="predicted"/>
<reference evidence="1 2" key="1">
    <citation type="submission" date="2021-06" db="EMBL/GenBank/DDBJ databases">
        <title>Caerostris extrusa draft genome.</title>
        <authorList>
            <person name="Kono N."/>
            <person name="Arakawa K."/>
        </authorList>
    </citation>
    <scope>NUCLEOTIDE SEQUENCE [LARGE SCALE GENOMIC DNA]</scope>
</reference>
<dbReference type="AlphaFoldDB" id="A0AAV4NNI7"/>
<organism evidence="1 2">
    <name type="scientific">Caerostris extrusa</name>
    <name type="common">Bark spider</name>
    <name type="synonym">Caerostris bankana</name>
    <dbReference type="NCBI Taxonomy" id="172846"/>
    <lineage>
        <taxon>Eukaryota</taxon>
        <taxon>Metazoa</taxon>
        <taxon>Ecdysozoa</taxon>
        <taxon>Arthropoda</taxon>
        <taxon>Chelicerata</taxon>
        <taxon>Arachnida</taxon>
        <taxon>Araneae</taxon>
        <taxon>Araneomorphae</taxon>
        <taxon>Entelegynae</taxon>
        <taxon>Araneoidea</taxon>
        <taxon>Araneidae</taxon>
        <taxon>Caerostris</taxon>
    </lineage>
</organism>
<keyword evidence="2" id="KW-1185">Reference proteome</keyword>
<evidence type="ECO:0000313" key="2">
    <source>
        <dbReference type="Proteomes" id="UP001054945"/>
    </source>
</evidence>
<evidence type="ECO:0000313" key="1">
    <source>
        <dbReference type="EMBL" id="GIX85286.1"/>
    </source>
</evidence>
<accession>A0AAV4NNI7</accession>
<dbReference type="EMBL" id="BPLR01003497">
    <property type="protein sequence ID" value="GIX85286.1"/>
    <property type="molecule type" value="Genomic_DNA"/>
</dbReference>
<comment type="caution">
    <text evidence="1">The sequence shown here is derived from an EMBL/GenBank/DDBJ whole genome shotgun (WGS) entry which is preliminary data.</text>
</comment>
<sequence>MPPALCYQSNVTWRLSSSIDRGIFSKLQLFLKPSFVFLPIWSLNPRNILTTLKMDYHFDGLALVSDATQSYRNNLLGDI</sequence>
<gene>
    <name evidence="1" type="ORF">CEXT_647401</name>
</gene>